<evidence type="ECO:0000259" key="4">
    <source>
        <dbReference type="Pfam" id="PF13976"/>
    </source>
</evidence>
<dbReference type="GO" id="GO:0004190">
    <property type="term" value="F:aspartic-type endopeptidase activity"/>
    <property type="evidence" value="ECO:0007669"/>
    <property type="project" value="UniProtKB-KW"/>
</dbReference>
<evidence type="ECO:0000313" key="7">
    <source>
        <dbReference type="EMBL" id="RVX16379.1"/>
    </source>
</evidence>
<feature type="compositionally biased region" description="Low complexity" evidence="2">
    <location>
        <begin position="187"/>
        <end position="210"/>
    </location>
</feature>
<comment type="caution">
    <text evidence="7">The sequence shown here is derived from an EMBL/GenBank/DDBJ whole genome shotgun (WGS) entry which is preliminary data.</text>
</comment>
<dbReference type="Pfam" id="PF07727">
    <property type="entry name" value="RVT_2"/>
    <property type="match status" value="1"/>
</dbReference>
<dbReference type="Pfam" id="PF25597">
    <property type="entry name" value="SH3_retrovirus"/>
    <property type="match status" value="1"/>
</dbReference>
<dbReference type="Gene3D" id="3.30.420.10">
    <property type="entry name" value="Ribonuclease H-like superfamily/Ribonuclease H"/>
    <property type="match status" value="2"/>
</dbReference>
<feature type="domain" description="Retrovirus-related Pol polyprotein from transposon TNT 1-94-like beta-barrel" evidence="5">
    <location>
        <begin position="232"/>
        <end position="305"/>
    </location>
</feature>
<dbReference type="SUPFAM" id="SSF53098">
    <property type="entry name" value="Ribonuclease H-like"/>
    <property type="match status" value="1"/>
</dbReference>
<dbReference type="AlphaFoldDB" id="A0A438K594"/>
<dbReference type="InterPro" id="IPR013103">
    <property type="entry name" value="RVT_2"/>
</dbReference>
<dbReference type="Proteomes" id="UP000288805">
    <property type="component" value="Unassembled WGS sequence"/>
</dbReference>
<dbReference type="InterPro" id="IPR012337">
    <property type="entry name" value="RNaseH-like_sf"/>
</dbReference>
<dbReference type="PANTHER" id="PTHR11439">
    <property type="entry name" value="GAG-POL-RELATED RETROTRANSPOSON"/>
    <property type="match status" value="1"/>
</dbReference>
<dbReference type="InterPro" id="IPR054722">
    <property type="entry name" value="PolX-like_BBD"/>
</dbReference>
<evidence type="ECO:0000259" key="6">
    <source>
        <dbReference type="Pfam" id="PF25597"/>
    </source>
</evidence>
<dbReference type="SUPFAM" id="SSF56672">
    <property type="entry name" value="DNA/RNA polymerases"/>
    <property type="match status" value="1"/>
</dbReference>
<feature type="domain" description="Reverse transcriptase Ty1/copia-type" evidence="3">
    <location>
        <begin position="661"/>
        <end position="904"/>
    </location>
</feature>
<dbReference type="InterPro" id="IPR036397">
    <property type="entry name" value="RNaseH_sf"/>
</dbReference>
<keyword evidence="1" id="KW-0378">Hydrolase</keyword>
<keyword evidence="1" id="KW-0645">Protease</keyword>
<reference evidence="7 8" key="1">
    <citation type="journal article" date="2018" name="PLoS Genet.">
        <title>Population sequencing reveals clonal diversity and ancestral inbreeding in the grapevine cultivar Chardonnay.</title>
        <authorList>
            <person name="Roach M.J."/>
            <person name="Johnson D.L."/>
            <person name="Bohlmann J."/>
            <person name="van Vuuren H.J."/>
            <person name="Jones S.J."/>
            <person name="Pretorius I.S."/>
            <person name="Schmidt S.A."/>
            <person name="Borneman A.R."/>
        </authorList>
    </citation>
    <scope>NUCLEOTIDE SEQUENCE [LARGE SCALE GENOMIC DNA]</scope>
    <source>
        <strain evidence="8">cv. Chardonnay</strain>
        <tissue evidence="7">Leaf</tissue>
    </source>
</reference>
<organism evidence="7 8">
    <name type="scientific">Vitis vinifera</name>
    <name type="common">Grape</name>
    <dbReference type="NCBI Taxonomy" id="29760"/>
    <lineage>
        <taxon>Eukaryota</taxon>
        <taxon>Viridiplantae</taxon>
        <taxon>Streptophyta</taxon>
        <taxon>Embryophyta</taxon>
        <taxon>Tracheophyta</taxon>
        <taxon>Spermatophyta</taxon>
        <taxon>Magnoliopsida</taxon>
        <taxon>eudicotyledons</taxon>
        <taxon>Gunneridae</taxon>
        <taxon>Pentapetalae</taxon>
        <taxon>rosids</taxon>
        <taxon>Vitales</taxon>
        <taxon>Vitaceae</taxon>
        <taxon>Viteae</taxon>
        <taxon>Vitis</taxon>
    </lineage>
</organism>
<dbReference type="GO" id="GO:0003676">
    <property type="term" value="F:nucleic acid binding"/>
    <property type="evidence" value="ECO:0007669"/>
    <property type="project" value="InterPro"/>
</dbReference>
<evidence type="ECO:0000313" key="8">
    <source>
        <dbReference type="Proteomes" id="UP000288805"/>
    </source>
</evidence>
<feature type="region of interest" description="Disordered" evidence="2">
    <location>
        <begin position="175"/>
        <end position="210"/>
    </location>
</feature>
<dbReference type="InterPro" id="IPR025724">
    <property type="entry name" value="GAG-pre-integrase_dom"/>
</dbReference>
<proteinExistence type="predicted"/>
<feature type="domain" description="Retroviral polymerase SH3-like" evidence="6">
    <location>
        <begin position="512"/>
        <end position="574"/>
    </location>
</feature>
<dbReference type="InterPro" id="IPR057670">
    <property type="entry name" value="SH3_retrovirus"/>
</dbReference>
<name>A0A438K594_VITVI</name>
<dbReference type="CDD" id="cd09272">
    <property type="entry name" value="RNase_HI_RT_Ty1"/>
    <property type="match status" value="1"/>
</dbReference>
<evidence type="ECO:0000256" key="2">
    <source>
        <dbReference type="SAM" id="MobiDB-lite"/>
    </source>
</evidence>
<keyword evidence="1" id="KW-0064">Aspartyl protease</keyword>
<feature type="domain" description="GAG-pre-integrase" evidence="4">
    <location>
        <begin position="338"/>
        <end position="395"/>
    </location>
</feature>
<protein>
    <submittedName>
        <fullName evidence="7">Retrovirus-related Pol polyprotein from transposon TNT 1-94</fullName>
    </submittedName>
</protein>
<evidence type="ECO:0000259" key="3">
    <source>
        <dbReference type="Pfam" id="PF07727"/>
    </source>
</evidence>
<evidence type="ECO:0000256" key="1">
    <source>
        <dbReference type="ARBA" id="ARBA00022750"/>
    </source>
</evidence>
<dbReference type="Pfam" id="PF13976">
    <property type="entry name" value="gag_pre-integrs"/>
    <property type="match status" value="1"/>
</dbReference>
<dbReference type="InterPro" id="IPR043502">
    <property type="entry name" value="DNA/RNA_pol_sf"/>
</dbReference>
<gene>
    <name evidence="7" type="primary">POLX_3958</name>
    <name evidence="7" type="ORF">CK203_014478</name>
</gene>
<dbReference type="Pfam" id="PF22936">
    <property type="entry name" value="Pol_BBD"/>
    <property type="match status" value="1"/>
</dbReference>
<sequence length="1146" mass="127091">MITSEKLVGSENYLSWSASVELWFMGQGYEDHLVTQEADIPEIDRAKGLYTNDIQRLYKVASAIVHISQQDLDLSTYIGQIASLKEQFLTVMPLTPDVGAQQTQLDKFFMVLTLIGLRPDLEPIRDQILGSSSVPSLDDVFARLLRGRSGTRGRGQRPHCTYCNKLGHTRDRCYQLHGRPPRTAHMAQSSDSPLPQPPSSSASQTSQASIASVAQPGNASACLTHTSSLGPWILDSGASDHLSGNKDLFSSITTTSDLPTVTLANGSQTVAKGIGLALPLPSLPLTSVLYTPECPFNLISISKITRTLNCSITFSDKFVTLQDRSTGKTIGIGCESQGLYHLTSDSSPAVCISTDAPLLIHNRLGHPSLSKFQKMVPRFSTLSSLPCESCQLGKHTRVSFPKRLNNRAKSPFELVHTDVWGPCRTASTLGFQYFVIFIDDYSRSQFTSFMSHHGLLHQSSCAHTPQQNGVAKRKNRHLVETAHTLLLHSHIPHSLLFPDQPLYFLPPRVFGCTCFVHILTPRQAKLSAKAMKCLFLGYSRLQKGYRCYSLETHRYFISADVTFFEDSPFFSTTSESLPVSEVLPIPIVSPPDAMPPRPLQVYHRRPRVVAPLPFPEAPADSLPIPSASPALALPSPNDLPIAIRKGWQQAMVDEMAALHSNGTWDLVVLPSGKSTVGCRWVYVVKVGPDGQVDRLKARLVAKGYTQVYGSDYGDTFSPVAKIASVRLLLSMAAMCSWPLYQLDIKNVFLHGDLAEEVYMKQPPGFVAQGESGLVCRLRRSLYGLKQSPRAWFSRFSSVVQEFGMLRSTADHSIFYHHNSLGQCIYLVVYVDDIVITGSDQDGIQKLKQHLFTHFQTKDLGKLKYFLGIEIAQSSSGVVLSQRKYALDILEETSMLDCKPVDTPMDPNVKLVPGQGKPLGDPGRYRRLVGKLNYLTITRPNISFPVSVVSQFLQSPYDSHWDAVIRILRYIKSTPGQGVLYENRGHTQVVGYTDADWAGSPTDRRSTSGYCVFIGGNLISWKSKKQDVVARSSAEAEYRAMALATCELIWLRHLLRELRFGKDEQMKLICDNQAALHIASNPVFHERTKHIEVDCHFIREKIASGCVATSFVNSNDQLADIFTKSLRGPRIKYICNKLGAYDVYAPA</sequence>
<dbReference type="EMBL" id="QGNW01000016">
    <property type="protein sequence ID" value="RVX16379.1"/>
    <property type="molecule type" value="Genomic_DNA"/>
</dbReference>
<evidence type="ECO:0000259" key="5">
    <source>
        <dbReference type="Pfam" id="PF22936"/>
    </source>
</evidence>
<accession>A0A438K594</accession>
<dbReference type="PANTHER" id="PTHR11439:SF484">
    <property type="entry name" value="REVERSE TRANSCRIPTASE TY1_COPIA-TYPE DOMAIN-CONTAINING PROTEIN"/>
    <property type="match status" value="1"/>
</dbReference>